<dbReference type="GO" id="GO:0016887">
    <property type="term" value="F:ATP hydrolysis activity"/>
    <property type="evidence" value="ECO:0007669"/>
    <property type="project" value="InterPro"/>
</dbReference>
<evidence type="ECO:0000256" key="1">
    <source>
        <dbReference type="ARBA" id="ARBA00022448"/>
    </source>
</evidence>
<dbReference type="CDD" id="cd03215">
    <property type="entry name" value="ABC_Carb_Monos_II"/>
    <property type="match status" value="1"/>
</dbReference>
<protein>
    <submittedName>
        <fullName evidence="6">ATP-binding cassette domain-containing protein</fullName>
    </submittedName>
</protein>
<dbReference type="SUPFAM" id="SSF52540">
    <property type="entry name" value="P-loop containing nucleoside triphosphate hydrolases"/>
    <property type="match status" value="1"/>
</dbReference>
<gene>
    <name evidence="6" type="ORF">H9830_03770</name>
</gene>
<feature type="domain" description="ABC transporter" evidence="5">
    <location>
        <begin position="3"/>
        <end position="244"/>
    </location>
</feature>
<dbReference type="Gene3D" id="3.40.50.300">
    <property type="entry name" value="P-loop containing nucleotide triphosphate hydrolases"/>
    <property type="match status" value="1"/>
</dbReference>
<keyword evidence="1" id="KW-0813">Transport</keyword>
<dbReference type="InterPro" id="IPR003439">
    <property type="entry name" value="ABC_transporter-like_ATP-bd"/>
</dbReference>
<evidence type="ECO:0000313" key="6">
    <source>
        <dbReference type="EMBL" id="HIY65377.1"/>
    </source>
</evidence>
<dbReference type="InterPro" id="IPR027417">
    <property type="entry name" value="P-loop_NTPase"/>
</dbReference>
<comment type="caution">
    <text evidence="6">The sequence shown here is derived from an EMBL/GenBank/DDBJ whole genome shotgun (WGS) entry which is preliminary data.</text>
</comment>
<evidence type="ECO:0000313" key="7">
    <source>
        <dbReference type="Proteomes" id="UP000824005"/>
    </source>
</evidence>
<dbReference type="PANTHER" id="PTHR43790">
    <property type="entry name" value="CARBOHYDRATE TRANSPORT ATP-BINDING PROTEIN MG119-RELATED"/>
    <property type="match status" value="1"/>
</dbReference>
<accession>A0A9D1YTC7</accession>
<evidence type="ECO:0000256" key="2">
    <source>
        <dbReference type="ARBA" id="ARBA00022737"/>
    </source>
</evidence>
<evidence type="ECO:0000256" key="4">
    <source>
        <dbReference type="ARBA" id="ARBA00022840"/>
    </source>
</evidence>
<reference evidence="6" key="1">
    <citation type="journal article" date="2021" name="PeerJ">
        <title>Extensive microbial diversity within the chicken gut microbiome revealed by metagenomics and culture.</title>
        <authorList>
            <person name="Gilroy R."/>
            <person name="Ravi A."/>
            <person name="Getino M."/>
            <person name="Pursley I."/>
            <person name="Horton D.L."/>
            <person name="Alikhan N.F."/>
            <person name="Baker D."/>
            <person name="Gharbi K."/>
            <person name="Hall N."/>
            <person name="Watson M."/>
            <person name="Adriaenssens E.M."/>
            <person name="Foster-Nyarko E."/>
            <person name="Jarju S."/>
            <person name="Secka A."/>
            <person name="Antonio M."/>
            <person name="Oren A."/>
            <person name="Chaudhuri R.R."/>
            <person name="La Ragione R."/>
            <person name="Hildebrand F."/>
            <person name="Pallen M.J."/>
        </authorList>
    </citation>
    <scope>NUCLEOTIDE SEQUENCE</scope>
    <source>
        <strain evidence="6">ChiGjej1B1-98</strain>
    </source>
</reference>
<evidence type="ECO:0000259" key="5">
    <source>
        <dbReference type="PROSITE" id="PS50893"/>
    </source>
</evidence>
<evidence type="ECO:0000256" key="3">
    <source>
        <dbReference type="ARBA" id="ARBA00022741"/>
    </source>
</evidence>
<dbReference type="PANTHER" id="PTHR43790:SF9">
    <property type="entry name" value="GALACTOFURANOSE TRANSPORTER ATP-BINDING PROTEIN YTFR"/>
    <property type="match status" value="1"/>
</dbReference>
<sequence>MTIDVNDVRLHERSAPFSLSIERGSVTGLGGLERAGQAEFLLALCGLRRPASMTIEGLGPRIARRGVTSLKDAFRNGIAYLPRDRKTEGILASQPVIANFSITTVRSDAVLGVHSAKRERERYAHYRDRLGIVASSERAPIRTLSGGNQQKVLLARWLAAAPRVLLLNDPSRGVDHGTKLAMHALFRELAEQEGVTIVLLSSEIEELLLVADTTHVFNDGTLARTIPRAGMTRQAVLDAMFGADDD</sequence>
<dbReference type="Pfam" id="PF00005">
    <property type="entry name" value="ABC_tran"/>
    <property type="match status" value="1"/>
</dbReference>
<reference evidence="6" key="2">
    <citation type="submission" date="2021-04" db="EMBL/GenBank/DDBJ databases">
        <authorList>
            <person name="Gilroy R."/>
        </authorList>
    </citation>
    <scope>NUCLEOTIDE SEQUENCE</scope>
    <source>
        <strain evidence="6">ChiGjej1B1-98</strain>
    </source>
</reference>
<keyword evidence="3" id="KW-0547">Nucleotide-binding</keyword>
<dbReference type="InterPro" id="IPR050107">
    <property type="entry name" value="ABC_carbohydrate_import_ATPase"/>
</dbReference>
<dbReference type="GO" id="GO:0005524">
    <property type="term" value="F:ATP binding"/>
    <property type="evidence" value="ECO:0007669"/>
    <property type="project" value="UniProtKB-KW"/>
</dbReference>
<organism evidence="6 7">
    <name type="scientific">Candidatus Agrococcus pullicola</name>
    <dbReference type="NCBI Taxonomy" id="2838429"/>
    <lineage>
        <taxon>Bacteria</taxon>
        <taxon>Bacillati</taxon>
        <taxon>Actinomycetota</taxon>
        <taxon>Actinomycetes</taxon>
        <taxon>Micrococcales</taxon>
        <taxon>Microbacteriaceae</taxon>
        <taxon>Agrococcus</taxon>
    </lineage>
</organism>
<dbReference type="InterPro" id="IPR017871">
    <property type="entry name" value="ABC_transporter-like_CS"/>
</dbReference>
<keyword evidence="4 6" id="KW-0067">ATP-binding</keyword>
<name>A0A9D1YTC7_9MICO</name>
<dbReference type="Proteomes" id="UP000824005">
    <property type="component" value="Unassembled WGS sequence"/>
</dbReference>
<dbReference type="EMBL" id="DXDC01000113">
    <property type="protein sequence ID" value="HIY65377.1"/>
    <property type="molecule type" value="Genomic_DNA"/>
</dbReference>
<keyword evidence="2" id="KW-0677">Repeat</keyword>
<dbReference type="AlphaFoldDB" id="A0A9D1YTC7"/>
<proteinExistence type="predicted"/>
<dbReference type="PROSITE" id="PS00211">
    <property type="entry name" value="ABC_TRANSPORTER_1"/>
    <property type="match status" value="1"/>
</dbReference>
<dbReference type="PROSITE" id="PS50893">
    <property type="entry name" value="ABC_TRANSPORTER_2"/>
    <property type="match status" value="1"/>
</dbReference>